<evidence type="ECO:0000313" key="1">
    <source>
        <dbReference type="EMBL" id="SHK30590.1"/>
    </source>
</evidence>
<dbReference type="EMBL" id="FRAA01000004">
    <property type="protein sequence ID" value="SHK30590.1"/>
    <property type="molecule type" value="Genomic_DNA"/>
</dbReference>
<accession>A0A1M6RDW3</accession>
<name>A0A1M6RDW3_REIAG</name>
<gene>
    <name evidence="1" type="ORF">SAMN04488028_104133</name>
</gene>
<dbReference type="Proteomes" id="UP000184474">
    <property type="component" value="Unassembled WGS sequence"/>
</dbReference>
<sequence length="171" mass="19862">MINKVSSIREDELTYILTYAGYILLSFELTKTMIVGPIKSFYANTEFQGGPFKTYKEDVLARHKNEFEACLLYLKDFMKAIDSNDLLTIQALRKHRNDLAHNLPDKLSLEEIRNGSTPLENVKNVIFKLSNYRTYMEVGQEPELRGVDWGLVKGEEYLLFEMVINKVRTLK</sequence>
<dbReference type="RefSeq" id="WP_073122740.1">
    <property type="nucleotide sequence ID" value="NZ_FRAA01000004.1"/>
</dbReference>
<evidence type="ECO:0000313" key="2">
    <source>
        <dbReference type="Proteomes" id="UP000184474"/>
    </source>
</evidence>
<dbReference type="AlphaFoldDB" id="A0A1M6RDW3"/>
<organism evidence="1 2">
    <name type="scientific">Reichenbachiella agariperforans</name>
    <dbReference type="NCBI Taxonomy" id="156994"/>
    <lineage>
        <taxon>Bacteria</taxon>
        <taxon>Pseudomonadati</taxon>
        <taxon>Bacteroidota</taxon>
        <taxon>Cytophagia</taxon>
        <taxon>Cytophagales</taxon>
        <taxon>Reichenbachiellaceae</taxon>
        <taxon>Reichenbachiella</taxon>
    </lineage>
</organism>
<proteinExistence type="predicted"/>
<protein>
    <submittedName>
        <fullName evidence="1">Uncharacterized protein</fullName>
    </submittedName>
</protein>
<keyword evidence="2" id="KW-1185">Reference proteome</keyword>
<reference evidence="2" key="1">
    <citation type="submission" date="2016-11" db="EMBL/GenBank/DDBJ databases">
        <authorList>
            <person name="Varghese N."/>
            <person name="Submissions S."/>
        </authorList>
    </citation>
    <scope>NUCLEOTIDE SEQUENCE [LARGE SCALE GENOMIC DNA]</scope>
    <source>
        <strain evidence="2">DSM 26134</strain>
    </source>
</reference>